<accession>A0AAV0VLE6</accession>
<name>A0AAV0VLE6_9HEMI</name>
<feature type="compositionally biased region" description="Polar residues" evidence="1">
    <location>
        <begin position="176"/>
        <end position="185"/>
    </location>
</feature>
<organism evidence="2 3">
    <name type="scientific">Macrosiphum euphorbiae</name>
    <name type="common">potato aphid</name>
    <dbReference type="NCBI Taxonomy" id="13131"/>
    <lineage>
        <taxon>Eukaryota</taxon>
        <taxon>Metazoa</taxon>
        <taxon>Ecdysozoa</taxon>
        <taxon>Arthropoda</taxon>
        <taxon>Hexapoda</taxon>
        <taxon>Insecta</taxon>
        <taxon>Pterygota</taxon>
        <taxon>Neoptera</taxon>
        <taxon>Paraneoptera</taxon>
        <taxon>Hemiptera</taxon>
        <taxon>Sternorrhyncha</taxon>
        <taxon>Aphidomorpha</taxon>
        <taxon>Aphidoidea</taxon>
        <taxon>Aphididae</taxon>
        <taxon>Macrosiphini</taxon>
        <taxon>Macrosiphum</taxon>
    </lineage>
</organism>
<feature type="compositionally biased region" description="Polar residues" evidence="1">
    <location>
        <begin position="192"/>
        <end position="220"/>
    </location>
</feature>
<gene>
    <name evidence="2" type="ORF">MEUPH1_LOCUS2164</name>
</gene>
<evidence type="ECO:0008006" key="4">
    <source>
        <dbReference type="Google" id="ProtNLM"/>
    </source>
</evidence>
<feature type="region of interest" description="Disordered" evidence="1">
    <location>
        <begin position="176"/>
        <end position="220"/>
    </location>
</feature>
<comment type="caution">
    <text evidence="2">The sequence shown here is derived from an EMBL/GenBank/DDBJ whole genome shotgun (WGS) entry which is preliminary data.</text>
</comment>
<dbReference type="EMBL" id="CARXXK010000001">
    <property type="protein sequence ID" value="CAI6345114.1"/>
    <property type="molecule type" value="Genomic_DNA"/>
</dbReference>
<evidence type="ECO:0000313" key="3">
    <source>
        <dbReference type="Proteomes" id="UP001160148"/>
    </source>
</evidence>
<evidence type="ECO:0000313" key="2">
    <source>
        <dbReference type="EMBL" id="CAI6345114.1"/>
    </source>
</evidence>
<proteinExistence type="predicted"/>
<feature type="region of interest" description="Disordered" evidence="1">
    <location>
        <begin position="44"/>
        <end position="66"/>
    </location>
</feature>
<keyword evidence="3" id="KW-1185">Reference proteome</keyword>
<protein>
    <recommendedName>
        <fullName evidence="4">BESS domain-containing protein</fullName>
    </recommendedName>
</protein>
<sequence length="220" mass="25534">MLFLHPYMKDKERISSVVSLEDTIDDTEEILESNEQTPNVAFKKIDSPTTNENHRAWKSHQGTKRKTYQAETASSTLMKHLINEEKKQKEVDEIDLFFDTMKRTVKKFCVADKLLVKRKVFNIVSDIEGKYVGEEQPQSQQWYGQKTQYRHHSLTSFPQTAEEHVFNLTPNTQQQFVSSHTTGPQINPYYEETSNQSTSYSRPSSADSVHSYISNYNPDV</sequence>
<evidence type="ECO:0000256" key="1">
    <source>
        <dbReference type="SAM" id="MobiDB-lite"/>
    </source>
</evidence>
<feature type="compositionally biased region" description="Basic residues" evidence="1">
    <location>
        <begin position="56"/>
        <end position="66"/>
    </location>
</feature>
<dbReference type="AlphaFoldDB" id="A0AAV0VLE6"/>
<dbReference type="Proteomes" id="UP001160148">
    <property type="component" value="Unassembled WGS sequence"/>
</dbReference>
<reference evidence="2 3" key="1">
    <citation type="submission" date="2023-01" db="EMBL/GenBank/DDBJ databases">
        <authorList>
            <person name="Whitehead M."/>
        </authorList>
    </citation>
    <scope>NUCLEOTIDE SEQUENCE [LARGE SCALE GENOMIC DNA]</scope>
</reference>